<feature type="signal peptide" evidence="1">
    <location>
        <begin position="1"/>
        <end position="31"/>
    </location>
</feature>
<sequence length="190" mass="19343">MIRSAMIRSTRSFARTGLAALLSLAAADVLAQGTAPSGIDYANAAFSIDGQRLQLAGGQRAAPAVPGSAAERHTRVVGTPAFGTLAGLPAAAVFVADDGGGSGQFFYVGVAFGNGHATVPAPIGDRIQPRSIVFRGDRLVATFLDRRPGEPMASAPTVPKTVVLAFDAARDALVETRDAGVTPGADKRGD</sequence>
<dbReference type="AlphaFoldDB" id="A0A1X7H691"/>
<evidence type="ECO:0000256" key="1">
    <source>
        <dbReference type="SAM" id="SignalP"/>
    </source>
</evidence>
<proteinExistence type="predicted"/>
<dbReference type="Proteomes" id="UP000192911">
    <property type="component" value="Unassembled WGS sequence"/>
</dbReference>
<accession>A0A1X7H691</accession>
<dbReference type="EMBL" id="FXAH01000021">
    <property type="protein sequence ID" value="SMF79619.1"/>
    <property type="molecule type" value="Genomic_DNA"/>
</dbReference>
<reference evidence="3" key="1">
    <citation type="submission" date="2017-04" db="EMBL/GenBank/DDBJ databases">
        <authorList>
            <person name="Varghese N."/>
            <person name="Submissions S."/>
        </authorList>
    </citation>
    <scope>NUCLEOTIDE SEQUENCE [LARGE SCALE GENOMIC DNA]</scope>
    <source>
        <strain evidence="3">Ballard 720</strain>
    </source>
</reference>
<keyword evidence="3" id="KW-1185">Reference proteome</keyword>
<feature type="chain" id="PRO_5012914225" evidence="1">
    <location>
        <begin position="32"/>
        <end position="190"/>
    </location>
</feature>
<name>A0A1X7H691_TRICW</name>
<protein>
    <submittedName>
        <fullName evidence="2">Uncharacterized protein</fullName>
    </submittedName>
</protein>
<evidence type="ECO:0000313" key="3">
    <source>
        <dbReference type="Proteomes" id="UP000192911"/>
    </source>
</evidence>
<dbReference type="OrthoDB" id="8650075at2"/>
<evidence type="ECO:0000313" key="2">
    <source>
        <dbReference type="EMBL" id="SMF79619.1"/>
    </source>
</evidence>
<organism evidence="2 3">
    <name type="scientific">Trinickia caryophylli</name>
    <name type="common">Paraburkholderia caryophylli</name>
    <dbReference type="NCBI Taxonomy" id="28094"/>
    <lineage>
        <taxon>Bacteria</taxon>
        <taxon>Pseudomonadati</taxon>
        <taxon>Pseudomonadota</taxon>
        <taxon>Betaproteobacteria</taxon>
        <taxon>Burkholderiales</taxon>
        <taxon>Burkholderiaceae</taxon>
        <taxon>Trinickia</taxon>
    </lineage>
</organism>
<keyword evidence="1" id="KW-0732">Signal</keyword>
<gene>
    <name evidence="2" type="ORF">SAMN06295900_12159</name>
</gene>
<dbReference type="STRING" id="28094.SAMN06295900_12159"/>
<dbReference type="GeneID" id="95548249"/>
<dbReference type="RefSeq" id="WP_139831222.1">
    <property type="nucleotide sequence ID" value="NZ_BSQD01000019.1"/>
</dbReference>